<reference evidence="3" key="1">
    <citation type="submission" date="2017-04" db="EMBL/GenBank/DDBJ databases">
        <title>Function of individual gut microbiota members based on whole genome sequencing of pure cultures obtained from chicken caecum.</title>
        <authorList>
            <person name="Medvecky M."/>
            <person name="Cejkova D."/>
            <person name="Polansky O."/>
            <person name="Karasova D."/>
            <person name="Kubasova T."/>
            <person name="Cizek A."/>
            <person name="Rychlik I."/>
        </authorList>
    </citation>
    <scope>NUCLEOTIDE SEQUENCE [LARGE SCALE GENOMIC DNA]</scope>
    <source>
        <strain evidence="3">An70</strain>
    </source>
</reference>
<dbReference type="InterPro" id="IPR016181">
    <property type="entry name" value="Acyl_CoA_acyltransferase"/>
</dbReference>
<evidence type="ECO:0000313" key="2">
    <source>
        <dbReference type="EMBL" id="OUN43494.1"/>
    </source>
</evidence>
<proteinExistence type="predicted"/>
<organism evidence="2 3">
    <name type="scientific">Enorma massiliensis</name>
    <dbReference type="NCBI Taxonomy" id="1472761"/>
    <lineage>
        <taxon>Bacteria</taxon>
        <taxon>Bacillati</taxon>
        <taxon>Actinomycetota</taxon>
        <taxon>Coriobacteriia</taxon>
        <taxon>Coriobacteriales</taxon>
        <taxon>Coriobacteriaceae</taxon>
        <taxon>Enorma</taxon>
    </lineage>
</organism>
<dbReference type="InterPro" id="IPR000182">
    <property type="entry name" value="GNAT_dom"/>
</dbReference>
<accession>A0A1Y3U3Z9</accession>
<evidence type="ECO:0000259" key="1">
    <source>
        <dbReference type="PROSITE" id="PS51186"/>
    </source>
</evidence>
<dbReference type="Pfam" id="PF00583">
    <property type="entry name" value="Acetyltransf_1"/>
    <property type="match status" value="1"/>
</dbReference>
<dbReference type="AlphaFoldDB" id="A0A1Y3U3Z9"/>
<dbReference type="EMBL" id="NFHO01000004">
    <property type="protein sequence ID" value="OUN43494.1"/>
    <property type="molecule type" value="Genomic_DNA"/>
</dbReference>
<dbReference type="RefSeq" id="WP_022349883.1">
    <property type="nucleotide sequence ID" value="NZ_DBEYNO010000096.1"/>
</dbReference>
<dbReference type="GO" id="GO:0016747">
    <property type="term" value="F:acyltransferase activity, transferring groups other than amino-acyl groups"/>
    <property type="evidence" value="ECO:0007669"/>
    <property type="project" value="InterPro"/>
</dbReference>
<dbReference type="SUPFAM" id="SSF55729">
    <property type="entry name" value="Acyl-CoA N-acyltransferases (Nat)"/>
    <property type="match status" value="1"/>
</dbReference>
<comment type="caution">
    <text evidence="2">The sequence shown here is derived from an EMBL/GenBank/DDBJ whole genome shotgun (WGS) entry which is preliminary data.</text>
</comment>
<sequence>MNDTLTMRRALPGEADRVMEILEDGKRSIARFGIEQWQHGYPNRTSVEGDLALDACWVAVDASGSLLGTLALRFDEDPEYRMPELTWLTPQTTPGCTPSYAAIHRCATAAGALKRGVMGFMFAAAEDIARENGRKSLRIDTHPGNVAMRSFLTRHGFTELMTFELKTKGDAETDLTRIAYEKLV</sequence>
<gene>
    <name evidence="2" type="ORF">B5G21_04315</name>
</gene>
<feature type="domain" description="N-acetyltransferase" evidence="1">
    <location>
        <begin position="5"/>
        <end position="184"/>
    </location>
</feature>
<keyword evidence="2" id="KW-0808">Transferase</keyword>
<name>A0A1Y3U3Z9_9ACTN</name>
<dbReference type="eggNOG" id="COG0456">
    <property type="taxonomic scope" value="Bacteria"/>
</dbReference>
<dbReference type="Proteomes" id="UP000196560">
    <property type="component" value="Unassembled WGS sequence"/>
</dbReference>
<dbReference type="Gene3D" id="3.40.630.30">
    <property type="match status" value="1"/>
</dbReference>
<evidence type="ECO:0000313" key="3">
    <source>
        <dbReference type="Proteomes" id="UP000196560"/>
    </source>
</evidence>
<protein>
    <submittedName>
        <fullName evidence="2">GNAT family N-acetyltransferase</fullName>
    </submittedName>
</protein>
<dbReference type="STRING" id="1118060.GCA_000311845_00654"/>
<dbReference type="PROSITE" id="PS51186">
    <property type="entry name" value="GNAT"/>
    <property type="match status" value="1"/>
</dbReference>
<keyword evidence="3" id="KW-1185">Reference proteome</keyword>